<dbReference type="InterPro" id="IPR001867">
    <property type="entry name" value="OmpR/PhoB-type_DNA-bd"/>
</dbReference>
<dbReference type="GO" id="GO:0032993">
    <property type="term" value="C:protein-DNA complex"/>
    <property type="evidence" value="ECO:0007669"/>
    <property type="project" value="TreeGrafter"/>
</dbReference>
<evidence type="ECO:0000256" key="2">
    <source>
        <dbReference type="ARBA" id="ARBA00023012"/>
    </source>
</evidence>
<evidence type="ECO:0000259" key="8">
    <source>
        <dbReference type="PROSITE" id="PS50110"/>
    </source>
</evidence>
<accession>A0A2K8T2L7</accession>
<feature type="domain" description="Response regulatory" evidence="8">
    <location>
        <begin position="7"/>
        <end position="121"/>
    </location>
</feature>
<dbReference type="GO" id="GO:0005829">
    <property type="term" value="C:cytosol"/>
    <property type="evidence" value="ECO:0007669"/>
    <property type="project" value="TreeGrafter"/>
</dbReference>
<dbReference type="Pfam" id="PF00072">
    <property type="entry name" value="Response_reg"/>
    <property type="match status" value="2"/>
</dbReference>
<feature type="modified residue" description="4-aspartylphosphate" evidence="6">
    <location>
        <position position="56"/>
    </location>
</feature>
<protein>
    <submittedName>
        <fullName evidence="10">DNA-binding response regulator, OmpR family, containings REC and winged-helix</fullName>
    </submittedName>
</protein>
<dbReference type="FunFam" id="3.40.50.2300:FF:000002">
    <property type="entry name" value="DNA-binding response regulator PhoP"/>
    <property type="match status" value="1"/>
</dbReference>
<evidence type="ECO:0000259" key="9">
    <source>
        <dbReference type="PROSITE" id="PS51755"/>
    </source>
</evidence>
<keyword evidence="4 7" id="KW-0238">DNA-binding</keyword>
<dbReference type="GO" id="GO:0000156">
    <property type="term" value="F:phosphorelay response regulator activity"/>
    <property type="evidence" value="ECO:0007669"/>
    <property type="project" value="TreeGrafter"/>
</dbReference>
<proteinExistence type="predicted"/>
<dbReference type="SMART" id="SM00448">
    <property type="entry name" value="REC"/>
    <property type="match status" value="2"/>
</dbReference>
<dbReference type="PROSITE" id="PS50110">
    <property type="entry name" value="RESPONSE_REGULATORY"/>
    <property type="match status" value="3"/>
</dbReference>
<organism evidence="10 11">
    <name type="scientific">Nostoc flagelliforme CCNUN1</name>
    <dbReference type="NCBI Taxonomy" id="2038116"/>
    <lineage>
        <taxon>Bacteria</taxon>
        <taxon>Bacillati</taxon>
        <taxon>Cyanobacteriota</taxon>
        <taxon>Cyanophyceae</taxon>
        <taxon>Nostocales</taxon>
        <taxon>Nostocaceae</taxon>
        <taxon>Nostoc</taxon>
    </lineage>
</organism>
<keyword evidence="1 6" id="KW-0597">Phosphoprotein</keyword>
<name>A0A2K8T2L7_9NOSO</name>
<dbReference type="SUPFAM" id="SSF47226">
    <property type="entry name" value="Histidine-containing phosphotransfer domain, HPT domain"/>
    <property type="match status" value="1"/>
</dbReference>
<dbReference type="CDD" id="cd17574">
    <property type="entry name" value="REC_OmpR"/>
    <property type="match status" value="1"/>
</dbReference>
<feature type="domain" description="Response regulatory" evidence="8">
    <location>
        <begin position="529"/>
        <end position="645"/>
    </location>
</feature>
<dbReference type="InterPro" id="IPR036641">
    <property type="entry name" value="HPT_dom_sf"/>
</dbReference>
<keyword evidence="5" id="KW-0804">Transcription</keyword>
<comment type="caution">
    <text evidence="6">Lacks conserved residue(s) required for the propagation of feature annotation.</text>
</comment>
<dbReference type="InterPro" id="IPR008207">
    <property type="entry name" value="Sig_transdc_His_kin_Hpt_dom"/>
</dbReference>
<feature type="DNA-binding region" description="OmpR/PhoB-type" evidence="7">
    <location>
        <begin position="129"/>
        <end position="228"/>
    </location>
</feature>
<evidence type="ECO:0000313" key="10">
    <source>
        <dbReference type="EMBL" id="AUB41870.1"/>
    </source>
</evidence>
<dbReference type="Gene3D" id="1.10.10.10">
    <property type="entry name" value="Winged helix-like DNA-binding domain superfamily/Winged helix DNA-binding domain"/>
    <property type="match status" value="1"/>
</dbReference>
<dbReference type="CDD" id="cd00383">
    <property type="entry name" value="trans_reg_C"/>
    <property type="match status" value="1"/>
</dbReference>
<dbReference type="SUPFAM" id="SSF52172">
    <property type="entry name" value="CheY-like"/>
    <property type="match status" value="3"/>
</dbReference>
<evidence type="ECO:0000256" key="6">
    <source>
        <dbReference type="PROSITE-ProRule" id="PRU00169"/>
    </source>
</evidence>
<evidence type="ECO:0000256" key="3">
    <source>
        <dbReference type="ARBA" id="ARBA00023015"/>
    </source>
</evidence>
<dbReference type="SUPFAM" id="SSF46894">
    <property type="entry name" value="C-terminal effector domain of the bipartite response regulators"/>
    <property type="match status" value="1"/>
</dbReference>
<dbReference type="InterPro" id="IPR011006">
    <property type="entry name" value="CheY-like_superfamily"/>
</dbReference>
<dbReference type="KEGG" id="nfl:COO91_07956"/>
<dbReference type="Proteomes" id="UP000232003">
    <property type="component" value="Chromosome"/>
</dbReference>
<gene>
    <name evidence="10" type="ORF">COO91_07956</name>
</gene>
<dbReference type="InterPro" id="IPR039420">
    <property type="entry name" value="WalR-like"/>
</dbReference>
<dbReference type="SMART" id="SM00862">
    <property type="entry name" value="Trans_reg_C"/>
    <property type="match status" value="1"/>
</dbReference>
<dbReference type="GO" id="GO:0006355">
    <property type="term" value="P:regulation of DNA-templated transcription"/>
    <property type="evidence" value="ECO:0007669"/>
    <property type="project" value="InterPro"/>
</dbReference>
<sequence length="653" mass="73425">MVAASMKILLVDDDDLLIKILTRNLATHHYVVDVVKDGEMGWTYGSTFEYDLIVLDIMLPKLDGISLCKRLRTQGYTVPILLLTAQDNITAKVQGLDAGADDYVVKPFDPIELIARIRALLRRGSNNPFPLLTWGDLLLNPSTCEVTYNSRPLNLTTMEYDLLELLLRNCQHVFSTEELLDKLWSSEDFPSEATVRSHIRRVRHKLVGAGAPHDFIATMHGRGYYLKAPSTEESTTQSAIPAVNNAADNSQIAVSLKTLSDFSKYDLPDDSQQQYLAFLNETWKTTKPKSLDQMTILLQVVRDLQINQLKPQQQAQAQQVAHKLAGNLGIFGLSKTMHIARQLEYWLGGREPLQPKHAPLMKTLVMALQQDIEQTTEIQLSQVPNGQSPLLLIVSLDIEFNQSLEPVAASRGIRIQIAPMLENMAKALLTKDSAFDSLDQNPDIILLHFPSIPSEPHTRQVSNFWETLQILAQHYPSLPIVVISDRSELCDRLEAMRRGGKLFLTAPISPEQVIDTAVNLLRGTEITKKVMILDDDQDWLHTLPTLLKPWGFKVTTLADPQQFWTVLEAVTPDALILDVNMPQINGFELCQTLRSDPHWQRLPVLFLSVLTDSASQNQAFTVGADDYLCKPVKGVELANRILRRLQRVKAWAS</sequence>
<dbReference type="EMBL" id="CP024785">
    <property type="protein sequence ID" value="AUB41870.1"/>
    <property type="molecule type" value="Genomic_DNA"/>
</dbReference>
<feature type="modified residue" description="4-aspartylphosphate" evidence="6">
    <location>
        <position position="578"/>
    </location>
</feature>
<dbReference type="PANTHER" id="PTHR48111">
    <property type="entry name" value="REGULATOR OF RPOS"/>
    <property type="match status" value="1"/>
</dbReference>
<dbReference type="Gene3D" id="3.40.50.2300">
    <property type="match status" value="3"/>
</dbReference>
<reference evidence="10 11" key="1">
    <citation type="submission" date="2017-11" db="EMBL/GenBank/DDBJ databases">
        <title>Complete genome of a free-living desiccation-tolerant cyanobacterium and its photosynthetic adaptation to extreme terrestrial habitat.</title>
        <authorList>
            <person name="Shang J."/>
        </authorList>
    </citation>
    <scope>NUCLEOTIDE SEQUENCE [LARGE SCALE GENOMIC DNA]</scope>
    <source>
        <strain evidence="10 11">CCNUN1</strain>
    </source>
</reference>
<dbReference type="InterPro" id="IPR036388">
    <property type="entry name" value="WH-like_DNA-bd_sf"/>
</dbReference>
<dbReference type="GO" id="GO:0000976">
    <property type="term" value="F:transcription cis-regulatory region binding"/>
    <property type="evidence" value="ECO:0007669"/>
    <property type="project" value="TreeGrafter"/>
</dbReference>
<dbReference type="InterPro" id="IPR001789">
    <property type="entry name" value="Sig_transdc_resp-reg_receiver"/>
</dbReference>
<dbReference type="PANTHER" id="PTHR48111:SF15">
    <property type="entry name" value="OMPR SUBFAMILY"/>
    <property type="match status" value="1"/>
</dbReference>
<evidence type="ECO:0000256" key="5">
    <source>
        <dbReference type="ARBA" id="ARBA00023163"/>
    </source>
</evidence>
<dbReference type="CDD" id="cd19935">
    <property type="entry name" value="REC_OmpR_CusR-like"/>
    <property type="match status" value="1"/>
</dbReference>
<dbReference type="InterPro" id="IPR016032">
    <property type="entry name" value="Sig_transdc_resp-reg_C-effctor"/>
</dbReference>
<dbReference type="Pfam" id="PF01627">
    <property type="entry name" value="Hpt"/>
    <property type="match status" value="1"/>
</dbReference>
<evidence type="ECO:0000313" key="11">
    <source>
        <dbReference type="Proteomes" id="UP000232003"/>
    </source>
</evidence>
<evidence type="ECO:0000256" key="4">
    <source>
        <dbReference type="ARBA" id="ARBA00023125"/>
    </source>
</evidence>
<keyword evidence="3" id="KW-0805">Transcription regulation</keyword>
<feature type="domain" description="OmpR/PhoB-type" evidence="9">
    <location>
        <begin position="129"/>
        <end position="228"/>
    </location>
</feature>
<dbReference type="Pfam" id="PF00486">
    <property type="entry name" value="Trans_reg_C"/>
    <property type="match status" value="1"/>
</dbReference>
<evidence type="ECO:0000256" key="1">
    <source>
        <dbReference type="ARBA" id="ARBA00022553"/>
    </source>
</evidence>
<dbReference type="PROSITE" id="PS51755">
    <property type="entry name" value="OMPR_PHOB"/>
    <property type="match status" value="1"/>
</dbReference>
<keyword evidence="2" id="KW-0902">Two-component regulatory system</keyword>
<keyword evidence="11" id="KW-1185">Reference proteome</keyword>
<evidence type="ECO:0000256" key="7">
    <source>
        <dbReference type="PROSITE-ProRule" id="PRU01091"/>
    </source>
</evidence>
<dbReference type="AlphaFoldDB" id="A0A2K8T2L7"/>
<feature type="domain" description="Response regulatory" evidence="8">
    <location>
        <begin position="390"/>
        <end position="521"/>
    </location>
</feature>